<accession>A0A147JXH2</accession>
<dbReference type="STRING" id="1776334.APZ16_00195"/>
<dbReference type="AlphaFoldDB" id="A0A147JXH2"/>
<feature type="domain" description="ABC transporter" evidence="6">
    <location>
        <begin position="2"/>
        <end position="233"/>
    </location>
</feature>
<gene>
    <name evidence="7" type="primary">livF</name>
    <name evidence="7" type="ORF">APZ16_00195</name>
</gene>
<dbReference type="PROSITE" id="PS00211">
    <property type="entry name" value="ABC_TRANSPORTER_1"/>
    <property type="match status" value="1"/>
</dbReference>
<dbReference type="Gene3D" id="3.40.50.300">
    <property type="entry name" value="P-loop containing nucleotide triphosphate hydrolases"/>
    <property type="match status" value="1"/>
</dbReference>
<dbReference type="InterPro" id="IPR017871">
    <property type="entry name" value="ABC_transporter-like_CS"/>
</dbReference>
<dbReference type="Pfam" id="PF00005">
    <property type="entry name" value="ABC_tran"/>
    <property type="match status" value="1"/>
</dbReference>
<dbReference type="PANTHER" id="PTHR43820">
    <property type="entry name" value="HIGH-AFFINITY BRANCHED-CHAIN AMINO ACID TRANSPORT ATP-BINDING PROTEIN LIVF"/>
    <property type="match status" value="1"/>
</dbReference>
<dbReference type="GO" id="GO:0015807">
    <property type="term" value="P:L-amino acid transport"/>
    <property type="evidence" value="ECO:0007669"/>
    <property type="project" value="TreeGrafter"/>
</dbReference>
<dbReference type="Proteomes" id="UP000074294">
    <property type="component" value="Unassembled WGS sequence"/>
</dbReference>
<keyword evidence="5" id="KW-0029">Amino-acid transport</keyword>
<keyword evidence="3" id="KW-0547">Nucleotide-binding</keyword>
<comment type="similarity">
    <text evidence="1">Belongs to the ABC transporter superfamily.</text>
</comment>
<comment type="caution">
    <text evidence="7">The sequence shown here is derived from an EMBL/GenBank/DDBJ whole genome shotgun (WGS) entry which is preliminary data.</text>
</comment>
<dbReference type="InterPro" id="IPR003593">
    <property type="entry name" value="AAA+_ATPase"/>
</dbReference>
<sequence>MLKVVRVTSGYGTLTVLNQVSCEVADKSLVAIVGSNGAGKTTLLNTISGILHPYSGKIYFKGKEINGMPPHEIARLGISHVPEGRRIFPNLSVLENLKMGAYLARENMKNGMLKKVFEMFPILKERKNQPARTLSGGEAQMLAIARGLMRGPSLLMLDEPSLGLAPKVVASVYETIEAIKKNGVSILLVEQNVRYALEIADKAYVLENGKIVMQGRGRDLLKNKNIKKHYLSLK</sequence>
<evidence type="ECO:0000313" key="8">
    <source>
        <dbReference type="Proteomes" id="UP000074294"/>
    </source>
</evidence>
<dbReference type="GO" id="GO:0016887">
    <property type="term" value="F:ATP hydrolysis activity"/>
    <property type="evidence" value="ECO:0007669"/>
    <property type="project" value="InterPro"/>
</dbReference>
<dbReference type="SUPFAM" id="SSF52540">
    <property type="entry name" value="P-loop containing nucleoside triphosphate hydrolases"/>
    <property type="match status" value="1"/>
</dbReference>
<dbReference type="GO" id="GO:0005524">
    <property type="term" value="F:ATP binding"/>
    <property type="evidence" value="ECO:0007669"/>
    <property type="project" value="UniProtKB-KW"/>
</dbReference>
<dbReference type="InterPro" id="IPR027417">
    <property type="entry name" value="P-loop_NTPase"/>
</dbReference>
<evidence type="ECO:0000313" key="7">
    <source>
        <dbReference type="EMBL" id="KUO41295.1"/>
    </source>
</evidence>
<dbReference type="GO" id="GO:0015658">
    <property type="term" value="F:branched-chain amino acid transmembrane transporter activity"/>
    <property type="evidence" value="ECO:0007669"/>
    <property type="project" value="TreeGrafter"/>
</dbReference>
<dbReference type="CDD" id="cd03224">
    <property type="entry name" value="ABC_TM1139_LivF_branched"/>
    <property type="match status" value="1"/>
</dbReference>
<evidence type="ECO:0000256" key="4">
    <source>
        <dbReference type="ARBA" id="ARBA00022840"/>
    </source>
</evidence>
<dbReference type="EMBL" id="LQMQ01000025">
    <property type="protein sequence ID" value="KUO41295.1"/>
    <property type="molecule type" value="Genomic_DNA"/>
</dbReference>
<keyword evidence="2" id="KW-0813">Transport</keyword>
<evidence type="ECO:0000256" key="2">
    <source>
        <dbReference type="ARBA" id="ARBA00022448"/>
    </source>
</evidence>
<evidence type="ECO:0000256" key="5">
    <source>
        <dbReference type="ARBA" id="ARBA00022970"/>
    </source>
</evidence>
<evidence type="ECO:0000256" key="1">
    <source>
        <dbReference type="ARBA" id="ARBA00005417"/>
    </source>
</evidence>
<evidence type="ECO:0000256" key="3">
    <source>
        <dbReference type="ARBA" id="ARBA00022741"/>
    </source>
</evidence>
<dbReference type="InterPro" id="IPR052156">
    <property type="entry name" value="BCAA_Transport_ATP-bd_LivF"/>
</dbReference>
<organism evidence="7 8">
    <name type="scientific">Hadarchaeum yellowstonense</name>
    <dbReference type="NCBI Taxonomy" id="1776334"/>
    <lineage>
        <taxon>Archaea</taxon>
        <taxon>Methanobacteriati</taxon>
        <taxon>Candidatus Hadarchaeota</taxon>
        <taxon>Candidatus Hadarchaeia</taxon>
        <taxon>Candidatus Hadarchaeales</taxon>
        <taxon>Candidatus Hadarchaeaceae</taxon>
        <taxon>Candidatus Hadarchaeum</taxon>
    </lineage>
</organism>
<keyword evidence="4 7" id="KW-0067">ATP-binding</keyword>
<dbReference type="PANTHER" id="PTHR43820:SF4">
    <property type="entry name" value="HIGH-AFFINITY BRANCHED-CHAIN AMINO ACID TRANSPORT ATP-BINDING PROTEIN LIVF"/>
    <property type="match status" value="1"/>
</dbReference>
<dbReference type="InterPro" id="IPR003439">
    <property type="entry name" value="ABC_transporter-like_ATP-bd"/>
</dbReference>
<dbReference type="PROSITE" id="PS50893">
    <property type="entry name" value="ABC_TRANSPORTER_2"/>
    <property type="match status" value="1"/>
</dbReference>
<name>A0A147JXH2_HADYE</name>
<proteinExistence type="inferred from homology"/>
<dbReference type="SMART" id="SM00382">
    <property type="entry name" value="AAA"/>
    <property type="match status" value="1"/>
</dbReference>
<protein>
    <submittedName>
        <fullName evidence="7">ABC transporter ATP-binding protein</fullName>
    </submittedName>
</protein>
<reference evidence="7 8" key="1">
    <citation type="journal article" date="2016" name="Nat. Microbiol.">
        <title>Genomic inference of the metabolism of cosmopolitan subsurface Archaea, Hadesarchaea.</title>
        <authorList>
            <person name="Baker B.J."/>
            <person name="Saw J.H."/>
            <person name="Lind A.E."/>
            <person name="Lazar C.S."/>
            <person name="Hinrichs K.-U."/>
            <person name="Teske A.P."/>
            <person name="Ettema T.J."/>
        </authorList>
    </citation>
    <scope>NUCLEOTIDE SEQUENCE [LARGE SCALE GENOMIC DNA]</scope>
</reference>
<evidence type="ECO:0000259" key="6">
    <source>
        <dbReference type="PROSITE" id="PS50893"/>
    </source>
</evidence>